<gene>
    <name evidence="7" type="ORF">F9L07_03525</name>
</gene>
<evidence type="ECO:0000256" key="2">
    <source>
        <dbReference type="ARBA" id="ARBA00022723"/>
    </source>
</evidence>
<dbReference type="InterPro" id="IPR002716">
    <property type="entry name" value="PIN_dom"/>
</dbReference>
<dbReference type="RefSeq" id="WP_151578570.1">
    <property type="nucleotide sequence ID" value="NZ_WBVM01000001.1"/>
</dbReference>
<evidence type="ECO:0000313" key="8">
    <source>
        <dbReference type="Proteomes" id="UP000449906"/>
    </source>
</evidence>
<keyword evidence="2" id="KW-0479">Metal-binding</keyword>
<comment type="caution">
    <text evidence="7">The sequence shown here is derived from an EMBL/GenBank/DDBJ whole genome shotgun (WGS) entry which is preliminary data.</text>
</comment>
<evidence type="ECO:0000313" key="7">
    <source>
        <dbReference type="EMBL" id="KAB2811016.1"/>
    </source>
</evidence>
<protein>
    <recommendedName>
        <fullName evidence="6">PIN domain-containing protein</fullName>
    </recommendedName>
</protein>
<proteinExistence type="predicted"/>
<feature type="region of interest" description="Disordered" evidence="5">
    <location>
        <begin position="296"/>
        <end position="321"/>
    </location>
</feature>
<sequence length="321" mass="35862">MALRLLPGIRPSDACEALRGVEFAATNVLGSGHTGDAIIYAYLDWALDSVRMLRPKFDANGVDNLILSRRYWHLQTVGHVDLQMASRLVGIEVSERVEALRTEQRRFAAEEKRWQRGRLVVLDTSALIQGPKLWEWDPAITLELRDLPVQLVVPILVMDELDGLKESTKQHTRYRARETLKWIAERLGGSQSALIRNGGIDRTDGQVVRVYGDVHLHVMLDEPGHRRLPIADDEIVDRATEIATVAGRDVTLVTDDVGQAYRARLAGLSVRMLVDPIYDVDVHEAARAAKQLAKDEQRRAGKAMHGHLEEGQLRDVAGGSL</sequence>
<evidence type="ECO:0000256" key="3">
    <source>
        <dbReference type="ARBA" id="ARBA00022801"/>
    </source>
</evidence>
<dbReference type="EMBL" id="WBVM01000001">
    <property type="protein sequence ID" value="KAB2811016.1"/>
    <property type="molecule type" value="Genomic_DNA"/>
</dbReference>
<accession>A0A7J5DYB5</accession>
<dbReference type="GO" id="GO:0016787">
    <property type="term" value="F:hydrolase activity"/>
    <property type="evidence" value="ECO:0007669"/>
    <property type="project" value="UniProtKB-KW"/>
</dbReference>
<feature type="domain" description="PIN" evidence="6">
    <location>
        <begin position="120"/>
        <end position="270"/>
    </location>
</feature>
<evidence type="ECO:0000256" key="1">
    <source>
        <dbReference type="ARBA" id="ARBA00022722"/>
    </source>
</evidence>
<dbReference type="SUPFAM" id="SSF88723">
    <property type="entry name" value="PIN domain-like"/>
    <property type="match status" value="1"/>
</dbReference>
<evidence type="ECO:0000259" key="6">
    <source>
        <dbReference type="Pfam" id="PF13638"/>
    </source>
</evidence>
<reference evidence="7 8" key="1">
    <citation type="submission" date="2019-09" db="EMBL/GenBank/DDBJ databases">
        <title>Pimelobacter sp. isolated from Paulinella.</title>
        <authorList>
            <person name="Jeong S.E."/>
        </authorList>
    </citation>
    <scope>NUCLEOTIDE SEQUENCE [LARGE SCALE GENOMIC DNA]</scope>
    <source>
        <strain evidence="7 8">Pch-N</strain>
    </source>
</reference>
<dbReference type="GO" id="GO:0004518">
    <property type="term" value="F:nuclease activity"/>
    <property type="evidence" value="ECO:0007669"/>
    <property type="project" value="UniProtKB-KW"/>
</dbReference>
<dbReference type="InterPro" id="IPR029060">
    <property type="entry name" value="PIN-like_dom_sf"/>
</dbReference>
<keyword evidence="3" id="KW-0378">Hydrolase</keyword>
<dbReference type="Pfam" id="PF13638">
    <property type="entry name" value="PIN_4"/>
    <property type="match status" value="1"/>
</dbReference>
<organism evidence="7 8">
    <name type="scientific">Nocardioides simplex</name>
    <name type="common">Arthrobacter simplex</name>
    <dbReference type="NCBI Taxonomy" id="2045"/>
    <lineage>
        <taxon>Bacteria</taxon>
        <taxon>Bacillati</taxon>
        <taxon>Actinomycetota</taxon>
        <taxon>Actinomycetes</taxon>
        <taxon>Propionibacteriales</taxon>
        <taxon>Nocardioidaceae</taxon>
        <taxon>Pimelobacter</taxon>
    </lineage>
</organism>
<keyword evidence="4" id="KW-0460">Magnesium</keyword>
<keyword evidence="1" id="KW-0540">Nuclease</keyword>
<evidence type="ECO:0000256" key="4">
    <source>
        <dbReference type="ARBA" id="ARBA00022842"/>
    </source>
</evidence>
<dbReference type="GO" id="GO:0046872">
    <property type="term" value="F:metal ion binding"/>
    <property type="evidence" value="ECO:0007669"/>
    <property type="project" value="UniProtKB-KW"/>
</dbReference>
<dbReference type="Proteomes" id="UP000449906">
    <property type="component" value="Unassembled WGS sequence"/>
</dbReference>
<dbReference type="Gene3D" id="3.40.50.1010">
    <property type="entry name" value="5'-nuclease"/>
    <property type="match status" value="1"/>
</dbReference>
<name>A0A7J5DYB5_NOCSI</name>
<evidence type="ECO:0000256" key="5">
    <source>
        <dbReference type="SAM" id="MobiDB-lite"/>
    </source>
</evidence>
<dbReference type="AlphaFoldDB" id="A0A7J5DYB5"/>